<dbReference type="Proteomes" id="UP001320170">
    <property type="component" value="Unassembled WGS sequence"/>
</dbReference>
<dbReference type="RefSeq" id="WP_232891223.1">
    <property type="nucleotide sequence ID" value="NZ_JAJSPM010000009.1"/>
</dbReference>
<dbReference type="EMBL" id="JAJTND010000005">
    <property type="protein sequence ID" value="MCE3533574.1"/>
    <property type="molecule type" value="Genomic_DNA"/>
</dbReference>
<gene>
    <name evidence="2" type="ORF">LXO92_14460</name>
</gene>
<protein>
    <recommendedName>
        <fullName evidence="4">Coiled-coil protein</fullName>
    </recommendedName>
</protein>
<accession>A0ABS8X7C8</accession>
<evidence type="ECO:0000313" key="2">
    <source>
        <dbReference type="EMBL" id="MCE3533574.1"/>
    </source>
</evidence>
<name>A0ABS8X7C8_9GAMM</name>
<organism evidence="2 3">
    <name type="scientific">Legionella resiliens</name>
    <dbReference type="NCBI Taxonomy" id="2905958"/>
    <lineage>
        <taxon>Bacteria</taxon>
        <taxon>Pseudomonadati</taxon>
        <taxon>Pseudomonadota</taxon>
        <taxon>Gammaproteobacteria</taxon>
        <taxon>Legionellales</taxon>
        <taxon>Legionellaceae</taxon>
        <taxon>Legionella</taxon>
    </lineage>
</organism>
<evidence type="ECO:0000256" key="1">
    <source>
        <dbReference type="SAM" id="Coils"/>
    </source>
</evidence>
<evidence type="ECO:0008006" key="4">
    <source>
        <dbReference type="Google" id="ProtNLM"/>
    </source>
</evidence>
<keyword evidence="1" id="KW-0175">Coiled coil</keyword>
<comment type="caution">
    <text evidence="2">The sequence shown here is derived from an EMBL/GenBank/DDBJ whole genome shotgun (WGS) entry which is preliminary data.</text>
</comment>
<keyword evidence="3" id="KW-1185">Reference proteome</keyword>
<reference evidence="2 3" key="1">
    <citation type="journal article" date="2024" name="Pathogens">
        <title>Characterization of a Novel Species of Legionella Isolated from a Healthcare Facility: Legionella resiliens sp. nov.</title>
        <authorList>
            <person name="Cristino S."/>
            <person name="Pascale M.R."/>
            <person name="Marino F."/>
            <person name="Derelitto C."/>
            <person name="Salaris S."/>
            <person name="Orsini M."/>
            <person name="Squarzoni S."/>
            <person name="Grottola A."/>
            <person name="Girolamini L."/>
        </authorList>
    </citation>
    <scope>NUCLEOTIDE SEQUENCE [LARGE SCALE GENOMIC DNA]</scope>
    <source>
        <strain evidence="2 3">8cVS16</strain>
    </source>
</reference>
<sequence>MPTIRFRETPLIREILTIYKDLRTKIMDVTHTSLVELPVEHQGWGYTFGLTYKEGVIEGLEYPQPGALSSMARRVQEQNHSKEIKRNCDYFNFVYNTCYQYIADNQNRYFGRANLNDISHGKVIAMILLAHLCRQALEKPVQEQNKYKERIQLFTVELLKHKDIQSTSSQDEKLLSCKSALDRIFSASQYEDALDQENKIDAYYQHIEDTTRKLNELLVGIDDQMLPLFSMQNQIDVTHLQELFTKEDKTTFTLTEQRVIHDPFVAELFGRPAASLQEDNYLALYKGLDYQLPNEGNFLWEQFEHEQRENLIKLLRLRDKLHVLQNELKKLHQFTGANKISYFNDFIKLSEPYLKDIHHVKSELNVCLEKFEADCGKVYRQRSKSSSSARSLWEPCYLDKLPLVKVRTHFISASQHISAAFASIPFDCFDALKEFSKEANEVVKRGHTLLGDEFDMASSSFQSDISRAQAKELNRQAELILVKQKSILAEYDELILQAQQSQDETINKLIDVLQRRRAVVAQMIQALELQTHDVAEEEGFVLIESNNFETRILEEEHQTAGFFQIIRNYLSRPSVSTLEYTALKSELEELGVELSDTKKENLSLKQRNEEHGKTLLQKDEEIRSLTDEVQKRDGKLELVADVANAMTLDAHNSRLLMKHITNDQTSQVKKLLSVVHNIEAIIQQGKNYQKAYETKAGQYDNSFFFSHNDNGKRHARKMMSTWERGVHSMMNKALTQALEKGEHIDRAIIQELTQSLSEALVDSIDNLIINEEYSSYKQHSFRNYLRYMHQQLITADGHLNEGLTAKRNPIKDVDAIFTTVNNSFNQTELEEFEQSIKDYKSFSII</sequence>
<evidence type="ECO:0000313" key="3">
    <source>
        <dbReference type="Proteomes" id="UP001320170"/>
    </source>
</evidence>
<feature type="coiled-coil region" evidence="1">
    <location>
        <begin position="580"/>
        <end position="607"/>
    </location>
</feature>
<proteinExistence type="predicted"/>